<accession>A0ABT3KR00</accession>
<keyword evidence="3 5" id="KW-0251">Elongation factor</keyword>
<protein>
    <recommendedName>
        <fullName evidence="2 5">Elongation factor Ts</fullName>
        <shortName evidence="5">EF-Ts</shortName>
    </recommendedName>
</protein>
<dbReference type="Gene3D" id="3.30.479.20">
    <property type="entry name" value="Elongation factor Ts, dimerisation domain"/>
    <property type="match status" value="2"/>
</dbReference>
<dbReference type="InterPro" id="IPR014039">
    <property type="entry name" value="Transl_elong_EFTs/EF1B_dimer"/>
</dbReference>
<dbReference type="InterPro" id="IPR018101">
    <property type="entry name" value="Transl_elong_Ts_CS"/>
</dbReference>
<comment type="caution">
    <text evidence="9">The sequence shown here is derived from an EMBL/GenBank/DDBJ whole genome shotgun (WGS) entry which is preliminary data.</text>
</comment>
<feature type="region of interest" description="Involved in Mg(2+) ion dislocation from EF-Tu" evidence="5">
    <location>
        <begin position="84"/>
        <end position="87"/>
    </location>
</feature>
<evidence type="ECO:0000256" key="2">
    <source>
        <dbReference type="ARBA" id="ARBA00016956"/>
    </source>
</evidence>
<dbReference type="PROSITE" id="PS01127">
    <property type="entry name" value="EF_TS_2"/>
    <property type="match status" value="1"/>
</dbReference>
<comment type="similarity">
    <text evidence="1 5 6">Belongs to the EF-Ts family.</text>
</comment>
<dbReference type="SUPFAM" id="SSF46934">
    <property type="entry name" value="UBA-like"/>
    <property type="match status" value="1"/>
</dbReference>
<keyword evidence="4 5" id="KW-0648">Protein biosynthesis</keyword>
<dbReference type="GO" id="GO:0003746">
    <property type="term" value="F:translation elongation factor activity"/>
    <property type="evidence" value="ECO:0007669"/>
    <property type="project" value="UniProtKB-KW"/>
</dbReference>
<dbReference type="Proteomes" id="UP001208935">
    <property type="component" value="Unassembled WGS sequence"/>
</dbReference>
<dbReference type="CDD" id="cd14275">
    <property type="entry name" value="UBA_EF-Ts"/>
    <property type="match status" value="1"/>
</dbReference>
<sequence length="311" mass="32645">MAAITASMVAELRGKTDAPMMECKKALTEAGGDMLKAEELLRVKLGTKAGKAASRITAEGVVACHISDAGDGTRGALIEVNSETDFVSKNDSFIALARAAAELVARHRPADIAALGALAYAQDGFGPTLEDVRRGLVGKIGENMSFRRFEYFGSGDRLTSYLHGTRIGVVVAFDGDETAARDVAMHIAAMKPVALTSAQVPAALIDKERAVASAKAAEDKARAEAEGRPGQSDEIVAKRIEGGVQKYLKEVALFEQAFVKNDKQTVAQMLRAAGTTVKGFTLYVVGEGIEKKVDDFAAEVAAQVAAAKAAA</sequence>
<dbReference type="SUPFAM" id="SSF54713">
    <property type="entry name" value="Elongation factor Ts (EF-Ts), dimerisation domain"/>
    <property type="match status" value="2"/>
</dbReference>
<dbReference type="NCBIfam" id="TIGR00116">
    <property type="entry name" value="tsf"/>
    <property type="match status" value="1"/>
</dbReference>
<name>A0ABT3KR00_9BURK</name>
<keyword evidence="5" id="KW-0963">Cytoplasm</keyword>
<feature type="domain" description="Translation elongation factor EFTs/EF1B dimerisation" evidence="8">
    <location>
        <begin position="75"/>
        <end position="287"/>
    </location>
</feature>
<organism evidence="9 10">
    <name type="scientific">Verminephrobacter aporrectodeae subsp. tuberculatae</name>
    <dbReference type="NCBI Taxonomy" id="1110392"/>
    <lineage>
        <taxon>Bacteria</taxon>
        <taxon>Pseudomonadati</taxon>
        <taxon>Pseudomonadota</taxon>
        <taxon>Betaproteobacteria</taxon>
        <taxon>Burkholderiales</taxon>
        <taxon>Comamonadaceae</taxon>
        <taxon>Verminephrobacter</taxon>
    </lineage>
</organism>
<comment type="subcellular location">
    <subcellularLocation>
        <location evidence="5 7">Cytoplasm</location>
    </subcellularLocation>
</comment>
<dbReference type="HAMAP" id="MF_00050">
    <property type="entry name" value="EF_Ts"/>
    <property type="match status" value="1"/>
</dbReference>
<dbReference type="PANTHER" id="PTHR11741:SF0">
    <property type="entry name" value="ELONGATION FACTOR TS, MITOCHONDRIAL"/>
    <property type="match status" value="1"/>
</dbReference>
<evidence type="ECO:0000256" key="7">
    <source>
        <dbReference type="RuleBase" id="RU000643"/>
    </source>
</evidence>
<dbReference type="Gene3D" id="1.10.8.10">
    <property type="entry name" value="DNA helicase RuvA subunit, C-terminal domain"/>
    <property type="match status" value="1"/>
</dbReference>
<dbReference type="InterPro" id="IPR009060">
    <property type="entry name" value="UBA-like_sf"/>
</dbReference>
<evidence type="ECO:0000256" key="1">
    <source>
        <dbReference type="ARBA" id="ARBA00005532"/>
    </source>
</evidence>
<evidence type="ECO:0000259" key="8">
    <source>
        <dbReference type="Pfam" id="PF00889"/>
    </source>
</evidence>
<keyword evidence="10" id="KW-1185">Reference proteome</keyword>
<dbReference type="PANTHER" id="PTHR11741">
    <property type="entry name" value="ELONGATION FACTOR TS"/>
    <property type="match status" value="1"/>
</dbReference>
<proteinExistence type="inferred from homology"/>
<evidence type="ECO:0000256" key="6">
    <source>
        <dbReference type="RuleBase" id="RU000642"/>
    </source>
</evidence>
<evidence type="ECO:0000256" key="4">
    <source>
        <dbReference type="ARBA" id="ARBA00022917"/>
    </source>
</evidence>
<dbReference type="InterPro" id="IPR001816">
    <property type="entry name" value="Transl_elong_EFTs/EF1B"/>
</dbReference>
<evidence type="ECO:0000256" key="3">
    <source>
        <dbReference type="ARBA" id="ARBA00022768"/>
    </source>
</evidence>
<dbReference type="EMBL" id="QZCW01000001">
    <property type="protein sequence ID" value="MCW5320746.1"/>
    <property type="molecule type" value="Genomic_DNA"/>
</dbReference>
<gene>
    <name evidence="5" type="primary">tsf</name>
    <name evidence="9" type="ORF">D5039_06045</name>
</gene>
<dbReference type="InterPro" id="IPR036402">
    <property type="entry name" value="EF-Ts_dimer_sf"/>
</dbReference>
<dbReference type="Gene3D" id="1.10.286.20">
    <property type="match status" value="1"/>
</dbReference>
<dbReference type="RefSeq" id="WP_029554470.1">
    <property type="nucleotide sequence ID" value="NZ_QZCW01000001.1"/>
</dbReference>
<evidence type="ECO:0000313" key="9">
    <source>
        <dbReference type="EMBL" id="MCW5320746.1"/>
    </source>
</evidence>
<comment type="function">
    <text evidence="5 6">Associates with the EF-Tu.GDP complex and induces the exchange of GDP to GTP. It remains bound to the aminoacyl-tRNA.EF-Tu.GTP complex up to the GTP hydrolysis stage on the ribosome.</text>
</comment>
<dbReference type="Pfam" id="PF00889">
    <property type="entry name" value="EF_TS"/>
    <property type="match status" value="1"/>
</dbReference>
<evidence type="ECO:0000256" key="5">
    <source>
        <dbReference type="HAMAP-Rule" id="MF_00050"/>
    </source>
</evidence>
<evidence type="ECO:0000313" key="10">
    <source>
        <dbReference type="Proteomes" id="UP001208935"/>
    </source>
</evidence>
<reference evidence="10" key="1">
    <citation type="submission" date="2023-07" db="EMBL/GenBank/DDBJ databases">
        <title>Verminephrobacter genomes.</title>
        <authorList>
            <person name="Lund M.B."/>
        </authorList>
    </citation>
    <scope>NUCLEOTIDE SEQUENCE [LARGE SCALE GENOMIC DNA]</scope>
    <source>
        <strain evidence="10">AtM5-05</strain>
    </source>
</reference>
<dbReference type="GeneID" id="77321510"/>